<reference evidence="1" key="2">
    <citation type="journal article" date="2013" name="Mar. Genomics">
        <title>Expression of sulfatases in Rhodopirellula baltica and the diversity of sulfatases in the genus Rhodopirellula.</title>
        <authorList>
            <person name="Wegner C.E."/>
            <person name="Richter-Heitmann T."/>
            <person name="Klindworth A."/>
            <person name="Klockow C."/>
            <person name="Richter M."/>
            <person name="Achstetter T."/>
            <person name="Glockner F.O."/>
            <person name="Harder J."/>
        </authorList>
    </citation>
    <scope>NUCLEOTIDE SEQUENCE [LARGE SCALE GENOMIC DNA]</scope>
    <source>
        <strain evidence="1">6C</strain>
    </source>
</reference>
<reference evidence="1" key="1">
    <citation type="submission" date="2012-11" db="EMBL/GenBank/DDBJ databases">
        <title>Permanent draft genomes of Rhodopirellula europaea strain SH398 and 6C.</title>
        <authorList>
            <person name="Richter M."/>
            <person name="Richter-Heitmann T."/>
            <person name="Frank C."/>
            <person name="Harder J."/>
            <person name="Glockner F.O."/>
        </authorList>
    </citation>
    <scope>NUCLEOTIDE SEQUENCE</scope>
    <source>
        <strain evidence="1">6C</strain>
    </source>
</reference>
<proteinExistence type="predicted"/>
<keyword evidence="2" id="KW-1185">Reference proteome</keyword>
<evidence type="ECO:0000313" key="2">
    <source>
        <dbReference type="Proteomes" id="UP000011529"/>
    </source>
</evidence>
<dbReference type="PATRIC" id="fig|1263867.3.peg.2799"/>
<organism evidence="1 2">
    <name type="scientific">Rhodopirellula europaea 6C</name>
    <dbReference type="NCBI Taxonomy" id="1263867"/>
    <lineage>
        <taxon>Bacteria</taxon>
        <taxon>Pseudomonadati</taxon>
        <taxon>Planctomycetota</taxon>
        <taxon>Planctomycetia</taxon>
        <taxon>Pirellulales</taxon>
        <taxon>Pirellulaceae</taxon>
        <taxon>Rhodopirellula</taxon>
    </lineage>
</organism>
<evidence type="ECO:0000313" key="1">
    <source>
        <dbReference type="EMBL" id="EMB16688.1"/>
    </source>
</evidence>
<dbReference type="Proteomes" id="UP000011529">
    <property type="component" value="Unassembled WGS sequence"/>
</dbReference>
<comment type="caution">
    <text evidence="1">The sequence shown here is derived from an EMBL/GenBank/DDBJ whole genome shotgun (WGS) entry which is preliminary data.</text>
</comment>
<dbReference type="EMBL" id="ANMO01000118">
    <property type="protein sequence ID" value="EMB16688.1"/>
    <property type="molecule type" value="Genomic_DNA"/>
</dbReference>
<accession>M2B4L1</accession>
<protein>
    <submittedName>
        <fullName evidence="1">Uncharacterized protein</fullName>
    </submittedName>
</protein>
<name>M2B4L1_9BACT</name>
<sequence length="39" mass="4160">MGIDPPRGKSWGRIGSGPVVRPTQLKFIPIASVAADLRD</sequence>
<gene>
    <name evidence="1" type="ORF">RE6C_02619</name>
</gene>
<dbReference type="AlphaFoldDB" id="M2B4L1"/>